<evidence type="ECO:0000313" key="2">
    <source>
        <dbReference type="WBParaSite" id="RSKR_0000436700.1"/>
    </source>
</evidence>
<dbReference type="Proteomes" id="UP000095286">
    <property type="component" value="Unplaced"/>
</dbReference>
<proteinExistence type="predicted"/>
<accession>A0AC35TU88</accession>
<sequence length="530" mass="58621">MSRPEHSGPPELFYNETEAGKYNKNTHILEIQSEMTDRAIDLLELPDGFRGYILDIGCGSGISGEVLTEREHDWIGIDVAESMLRLAVTDRQVEGDLIHRDAGHGMPFRAGVFDGAISISAIQWLCHANATNEKPRKRLVRFFQSLYGSMTRGSKAVFQYYPESDAQADLIKGAALKAGFAGGTVVDFPDSPRKKKFYLVLNTGGTQSLPRALNEGDEQDEDVDQCDFIGSRTFEIGNRKRKIVKGSKDYIQAKKERMRRQGKEVREDIDDDSSIQTHSNHSSSNSSLSSSTFGMEAGKDAAARACALKHIKNGSRIGVGSGSTVKYFVNYLKEKVEAGELKDIECVPTSFLTRKWLLDANLPTKTPDTLSSLDVCVDGADEVDSSLNCIKGGGGCLTQEKIVQASAVKFYIIADSTKQANFLGERWTTIPLEMVPFGYVPAINRIHKELGGRCELRMAHKKCGPVITDNNGYIVDWHFPQSYCNKEHDWKKTNDILINIPGVVETGLFLNVADEVFFATNEGTVNHISK</sequence>
<name>A0AC35TU88_9BILA</name>
<organism evidence="1 2">
    <name type="scientific">Rhabditophanes sp. KR3021</name>
    <dbReference type="NCBI Taxonomy" id="114890"/>
    <lineage>
        <taxon>Eukaryota</taxon>
        <taxon>Metazoa</taxon>
        <taxon>Ecdysozoa</taxon>
        <taxon>Nematoda</taxon>
        <taxon>Chromadorea</taxon>
        <taxon>Rhabditida</taxon>
        <taxon>Tylenchina</taxon>
        <taxon>Panagrolaimomorpha</taxon>
        <taxon>Strongyloidoidea</taxon>
        <taxon>Alloionematidae</taxon>
        <taxon>Rhabditophanes</taxon>
    </lineage>
</organism>
<dbReference type="WBParaSite" id="RSKR_0000436700.1">
    <property type="protein sequence ID" value="RSKR_0000436700.1"/>
    <property type="gene ID" value="RSKR_0000436700"/>
</dbReference>
<protein>
    <submittedName>
        <fullName evidence="2">Ribose-5-phosphate isomerase</fullName>
    </submittedName>
</protein>
<reference evidence="2" key="1">
    <citation type="submission" date="2016-11" db="UniProtKB">
        <authorList>
            <consortium name="WormBaseParasite"/>
        </authorList>
    </citation>
    <scope>IDENTIFICATION</scope>
    <source>
        <strain evidence="2">KR3021</strain>
    </source>
</reference>
<evidence type="ECO:0000313" key="1">
    <source>
        <dbReference type="Proteomes" id="UP000095286"/>
    </source>
</evidence>